<keyword evidence="4 5" id="KW-0472">Membrane</keyword>
<dbReference type="SUPFAM" id="SSF103473">
    <property type="entry name" value="MFS general substrate transporter"/>
    <property type="match status" value="1"/>
</dbReference>
<evidence type="ECO:0000256" key="5">
    <source>
        <dbReference type="SAM" id="Phobius"/>
    </source>
</evidence>
<dbReference type="EMBL" id="JAQQWE010000004">
    <property type="protein sequence ID" value="KAK7955640.1"/>
    <property type="molecule type" value="Genomic_DNA"/>
</dbReference>
<evidence type="ECO:0000256" key="2">
    <source>
        <dbReference type="ARBA" id="ARBA00022692"/>
    </source>
</evidence>
<dbReference type="PANTHER" id="PTHR23294:SF19">
    <property type="entry name" value="DUF895 DOMAIN MEMBRANE PROTEIN-RELATED"/>
    <property type="match status" value="1"/>
</dbReference>
<feature type="transmembrane region" description="Helical" evidence="5">
    <location>
        <begin position="203"/>
        <end position="228"/>
    </location>
</feature>
<feature type="transmembrane region" description="Helical" evidence="5">
    <location>
        <begin position="234"/>
        <end position="256"/>
    </location>
</feature>
<feature type="signal peptide" evidence="6">
    <location>
        <begin position="1"/>
        <end position="19"/>
    </location>
</feature>
<dbReference type="InterPro" id="IPR051617">
    <property type="entry name" value="UNC-93-like_regulator"/>
</dbReference>
<evidence type="ECO:0000256" key="6">
    <source>
        <dbReference type="SAM" id="SignalP"/>
    </source>
</evidence>
<evidence type="ECO:0000313" key="8">
    <source>
        <dbReference type="Proteomes" id="UP001391051"/>
    </source>
</evidence>
<protein>
    <recommendedName>
        <fullName evidence="9">DUF895 domain membrane protein</fullName>
    </recommendedName>
</protein>
<feature type="transmembrane region" description="Helical" evidence="5">
    <location>
        <begin position="112"/>
        <end position="133"/>
    </location>
</feature>
<reference evidence="7 8" key="1">
    <citation type="submission" date="2023-01" db="EMBL/GenBank/DDBJ databases">
        <title>Analysis of 21 Apiospora genomes using comparative genomics revels a genus with tremendous synthesis potential of carbohydrate active enzymes and secondary metabolites.</title>
        <authorList>
            <person name="Sorensen T."/>
        </authorList>
    </citation>
    <scope>NUCLEOTIDE SEQUENCE [LARGE SCALE GENOMIC DNA]</scope>
    <source>
        <strain evidence="7 8">CBS 24483</strain>
    </source>
</reference>
<comment type="caution">
    <text evidence="7">The sequence shown here is derived from an EMBL/GenBank/DDBJ whole genome shotgun (WGS) entry which is preliminary data.</text>
</comment>
<evidence type="ECO:0000256" key="4">
    <source>
        <dbReference type="ARBA" id="ARBA00023136"/>
    </source>
</evidence>
<dbReference type="Gene3D" id="1.20.1250.20">
    <property type="entry name" value="MFS general substrate transporter like domains"/>
    <property type="match status" value="1"/>
</dbReference>
<dbReference type="InterPro" id="IPR036259">
    <property type="entry name" value="MFS_trans_sf"/>
</dbReference>
<sequence>MYNMTILGLCNLLAPGLWTAMNSLGARGAQSPQLVNAANAATFCLMVCSLRPDINIGYAPYAAGLYLNNRYGVEWLVLPGAVLCGISAGLFWAVEAAIAIAYPEPWNKGRALGWWLTFRLLGQVLGGAINLGLNADRNEAGKVSYAVYLVFITLQALGLVVSFFLTPPGKVERRDGVKVSLAIMAKPWREMKATAENFFRPQFLLILLWIGQAVFAEAVMFTYLALWFSVRARALGSFLGGVIGIIAGNAAGAWLDTTRLSVKTRGRYAFWFFTLVSGAWWIWATVLVSRFRVTQPTYDWASPGFGRAFVVYFMVSHIANGESEVLRFAAFLQGTESAWQVAFSVYPAWLVVRGFGATAAKGRQLDHEAAQESASDKIDIKG</sequence>
<dbReference type="RefSeq" id="XP_066700946.1">
    <property type="nucleotide sequence ID" value="XM_066841084.1"/>
</dbReference>
<proteinExistence type="predicted"/>
<organism evidence="7 8">
    <name type="scientific">Apiospora aurea</name>
    <dbReference type="NCBI Taxonomy" id="335848"/>
    <lineage>
        <taxon>Eukaryota</taxon>
        <taxon>Fungi</taxon>
        <taxon>Dikarya</taxon>
        <taxon>Ascomycota</taxon>
        <taxon>Pezizomycotina</taxon>
        <taxon>Sordariomycetes</taxon>
        <taxon>Xylariomycetidae</taxon>
        <taxon>Amphisphaeriales</taxon>
        <taxon>Apiosporaceae</taxon>
        <taxon>Apiospora</taxon>
    </lineage>
</organism>
<gene>
    <name evidence="7" type="ORF">PG986_004862</name>
</gene>
<feature type="transmembrane region" description="Helical" evidence="5">
    <location>
        <begin position="145"/>
        <end position="165"/>
    </location>
</feature>
<evidence type="ECO:0000256" key="1">
    <source>
        <dbReference type="ARBA" id="ARBA00004141"/>
    </source>
</evidence>
<evidence type="ECO:0000256" key="3">
    <source>
        <dbReference type="ARBA" id="ARBA00022989"/>
    </source>
</evidence>
<dbReference type="GeneID" id="92074146"/>
<evidence type="ECO:0000313" key="7">
    <source>
        <dbReference type="EMBL" id="KAK7955640.1"/>
    </source>
</evidence>
<comment type="subcellular location">
    <subcellularLocation>
        <location evidence="1">Membrane</location>
        <topology evidence="1">Multi-pass membrane protein</topology>
    </subcellularLocation>
</comment>
<feature type="transmembrane region" description="Helical" evidence="5">
    <location>
        <begin position="75"/>
        <end position="100"/>
    </location>
</feature>
<keyword evidence="8" id="KW-1185">Reference proteome</keyword>
<accession>A0ABR1QFZ7</accession>
<feature type="chain" id="PRO_5045553875" description="DUF895 domain membrane protein" evidence="6">
    <location>
        <begin position="20"/>
        <end position="382"/>
    </location>
</feature>
<name>A0ABR1QFZ7_9PEZI</name>
<dbReference type="Proteomes" id="UP001391051">
    <property type="component" value="Unassembled WGS sequence"/>
</dbReference>
<keyword evidence="3 5" id="KW-1133">Transmembrane helix</keyword>
<evidence type="ECO:0008006" key="9">
    <source>
        <dbReference type="Google" id="ProtNLM"/>
    </source>
</evidence>
<feature type="transmembrane region" description="Helical" evidence="5">
    <location>
        <begin position="268"/>
        <end position="288"/>
    </location>
</feature>
<keyword evidence="2 5" id="KW-0812">Transmembrane</keyword>
<dbReference type="PANTHER" id="PTHR23294">
    <property type="entry name" value="ET TRANSLATION PRODUCT-RELATED"/>
    <property type="match status" value="1"/>
</dbReference>
<keyword evidence="6" id="KW-0732">Signal</keyword>